<comment type="similarity">
    <text evidence="2 9">Belongs to the uroporphyrinogen-III synthase family.</text>
</comment>
<comment type="function">
    <text evidence="6 9">Catalyzes cyclization of the linear tetrapyrrole, hydroxymethylbilane, to the macrocyclic uroporphyrinogen III.</text>
</comment>
<evidence type="ECO:0000256" key="3">
    <source>
        <dbReference type="ARBA" id="ARBA00013109"/>
    </source>
</evidence>
<evidence type="ECO:0000256" key="4">
    <source>
        <dbReference type="ARBA" id="ARBA00023239"/>
    </source>
</evidence>
<dbReference type="InterPro" id="IPR003754">
    <property type="entry name" value="4pyrrol_synth_uPrphyn_synth"/>
</dbReference>
<proteinExistence type="inferred from homology"/>
<accession>A0ABS3ZE49</accession>
<feature type="domain" description="Tetrapyrrole biosynthesis uroporphyrinogen III synthase" evidence="10">
    <location>
        <begin position="26"/>
        <end position="252"/>
    </location>
</feature>
<dbReference type="PANTHER" id="PTHR38042:SF1">
    <property type="entry name" value="UROPORPHYRINOGEN-III SYNTHASE, CHLOROPLASTIC"/>
    <property type="match status" value="1"/>
</dbReference>
<dbReference type="CDD" id="cd06578">
    <property type="entry name" value="HemD"/>
    <property type="match status" value="1"/>
</dbReference>
<comment type="caution">
    <text evidence="11">The sequence shown here is derived from an EMBL/GenBank/DDBJ whole genome shotgun (WGS) entry which is preliminary data.</text>
</comment>
<evidence type="ECO:0000313" key="11">
    <source>
        <dbReference type="EMBL" id="MBP0049590.1"/>
    </source>
</evidence>
<sequence>MADLPLTGQRILVTRPVHQAQGQIDALRRLGAEPVALPLLTIRPTTEDDAADYQQCKQCILDLDLYRDVIFVSPNAARIGADWIDTYWPQLPLGVRWVGIGQQTADTLNALGLPAWHAEGGFDSEALLADPSMQSMADTRVLIMRAEGGRTLLAETLRERGARVDLAHIYRRACPAHPPALIQSTIYAQPLSAMLITSGQALHNLIELCASINTRPTDIRIIVPSARLAELARSLGFNRIRVAQGPDDRSMIDALLPA</sequence>
<evidence type="ECO:0000256" key="6">
    <source>
        <dbReference type="ARBA" id="ARBA00037589"/>
    </source>
</evidence>
<dbReference type="InterPro" id="IPR039793">
    <property type="entry name" value="UROS/Hem4"/>
</dbReference>
<evidence type="ECO:0000256" key="8">
    <source>
        <dbReference type="ARBA" id="ARBA00048617"/>
    </source>
</evidence>
<dbReference type="Pfam" id="PF02602">
    <property type="entry name" value="HEM4"/>
    <property type="match status" value="1"/>
</dbReference>
<reference evidence="11 12" key="1">
    <citation type="submission" date="2020-09" db="EMBL/GenBank/DDBJ databases">
        <authorList>
            <person name="Tanuku N.R.S."/>
        </authorList>
    </citation>
    <scope>NUCLEOTIDE SEQUENCE [LARGE SCALE GENOMIC DNA]</scope>
    <source>
        <strain evidence="11 12">AK62</strain>
    </source>
</reference>
<dbReference type="EMBL" id="JACVEW010000021">
    <property type="protein sequence ID" value="MBP0049590.1"/>
    <property type="molecule type" value="Genomic_DNA"/>
</dbReference>
<evidence type="ECO:0000256" key="1">
    <source>
        <dbReference type="ARBA" id="ARBA00004772"/>
    </source>
</evidence>
<comment type="catalytic activity">
    <reaction evidence="8 9">
        <text>hydroxymethylbilane = uroporphyrinogen III + H2O</text>
        <dbReference type="Rhea" id="RHEA:18965"/>
        <dbReference type="ChEBI" id="CHEBI:15377"/>
        <dbReference type="ChEBI" id="CHEBI:57308"/>
        <dbReference type="ChEBI" id="CHEBI:57845"/>
        <dbReference type="EC" id="4.2.1.75"/>
    </reaction>
</comment>
<dbReference type="EC" id="4.2.1.75" evidence="3 9"/>
<evidence type="ECO:0000259" key="10">
    <source>
        <dbReference type="Pfam" id="PF02602"/>
    </source>
</evidence>
<dbReference type="PANTHER" id="PTHR38042">
    <property type="entry name" value="UROPORPHYRINOGEN-III SYNTHASE, CHLOROPLASTIC"/>
    <property type="match status" value="1"/>
</dbReference>
<evidence type="ECO:0000256" key="9">
    <source>
        <dbReference type="RuleBase" id="RU366031"/>
    </source>
</evidence>
<comment type="pathway">
    <text evidence="1 9">Porphyrin-containing compound metabolism; protoporphyrin-IX biosynthesis; coproporphyrinogen-III from 5-aminolevulinate: step 3/4.</text>
</comment>
<evidence type="ECO:0000256" key="5">
    <source>
        <dbReference type="ARBA" id="ARBA00023244"/>
    </source>
</evidence>
<gene>
    <name evidence="11" type="ORF">H9C73_12695</name>
</gene>
<keyword evidence="12" id="KW-1185">Reference proteome</keyword>
<evidence type="ECO:0000256" key="2">
    <source>
        <dbReference type="ARBA" id="ARBA00008133"/>
    </source>
</evidence>
<keyword evidence="5 9" id="KW-0627">Porphyrin biosynthesis</keyword>
<dbReference type="Proteomes" id="UP000810171">
    <property type="component" value="Unassembled WGS sequence"/>
</dbReference>
<keyword evidence="4 9" id="KW-0456">Lyase</keyword>
<protein>
    <recommendedName>
        <fullName evidence="7 9">Uroporphyrinogen-III synthase</fullName>
        <ecNumber evidence="3 9">4.2.1.75</ecNumber>
    </recommendedName>
</protein>
<dbReference type="RefSeq" id="WP_209288247.1">
    <property type="nucleotide sequence ID" value="NZ_JACVEW010000021.1"/>
</dbReference>
<evidence type="ECO:0000256" key="7">
    <source>
        <dbReference type="ARBA" id="ARBA00040167"/>
    </source>
</evidence>
<evidence type="ECO:0000313" key="12">
    <source>
        <dbReference type="Proteomes" id="UP000810171"/>
    </source>
</evidence>
<organism evidence="11 12">
    <name type="scientific">Marinobacterium alkalitolerans</name>
    <dbReference type="NCBI Taxonomy" id="1542925"/>
    <lineage>
        <taxon>Bacteria</taxon>
        <taxon>Pseudomonadati</taxon>
        <taxon>Pseudomonadota</taxon>
        <taxon>Gammaproteobacteria</taxon>
        <taxon>Oceanospirillales</taxon>
        <taxon>Oceanospirillaceae</taxon>
        <taxon>Marinobacterium</taxon>
    </lineage>
</organism>
<dbReference type="InterPro" id="IPR036108">
    <property type="entry name" value="4pyrrol_syn_uPrphyn_synt_sf"/>
</dbReference>
<name>A0ABS3ZE49_9GAMM</name>
<dbReference type="Gene3D" id="3.40.50.10090">
    <property type="match status" value="2"/>
</dbReference>
<dbReference type="SUPFAM" id="SSF69618">
    <property type="entry name" value="HemD-like"/>
    <property type="match status" value="1"/>
</dbReference>